<dbReference type="CDD" id="cd07984">
    <property type="entry name" value="LPLAT_LABLAT-like"/>
    <property type="match status" value="1"/>
</dbReference>
<dbReference type="PANTHER" id="PTHR30606:SF10">
    <property type="entry name" value="PHOSPHATIDYLINOSITOL MANNOSIDE ACYLTRANSFERASE"/>
    <property type="match status" value="1"/>
</dbReference>
<keyword evidence="5 7" id="KW-0472">Membrane</keyword>
<dbReference type="PIRSF" id="PIRSF026649">
    <property type="entry name" value="MsbB"/>
    <property type="match status" value="1"/>
</dbReference>
<evidence type="ECO:0000256" key="6">
    <source>
        <dbReference type="ARBA" id="ARBA00023315"/>
    </source>
</evidence>
<comment type="caution">
    <text evidence="8">The sequence shown here is derived from an EMBL/GenBank/DDBJ whole genome shotgun (WGS) entry which is preliminary data.</text>
</comment>
<evidence type="ECO:0000313" key="9">
    <source>
        <dbReference type="Proteomes" id="UP000324707"/>
    </source>
</evidence>
<gene>
    <name evidence="8" type="ORF">EPJ69_05590</name>
</gene>
<dbReference type="AlphaFoldDB" id="A0A5C8E5H0"/>
<dbReference type="GO" id="GO:0009247">
    <property type="term" value="P:glycolipid biosynthetic process"/>
    <property type="evidence" value="ECO:0007669"/>
    <property type="project" value="UniProtKB-ARBA"/>
</dbReference>
<dbReference type="InterPro" id="IPR004960">
    <property type="entry name" value="LipA_acyltrans"/>
</dbReference>
<evidence type="ECO:0000256" key="7">
    <source>
        <dbReference type="SAM" id="Phobius"/>
    </source>
</evidence>
<protein>
    <submittedName>
        <fullName evidence="8">Lipid A biosynthesis acyltransferase</fullName>
    </submittedName>
</protein>
<keyword evidence="4 8" id="KW-0808">Transferase</keyword>
<dbReference type="GO" id="GO:0005886">
    <property type="term" value="C:plasma membrane"/>
    <property type="evidence" value="ECO:0007669"/>
    <property type="project" value="UniProtKB-SubCell"/>
</dbReference>
<dbReference type="GO" id="GO:0016746">
    <property type="term" value="F:acyltransferase activity"/>
    <property type="evidence" value="ECO:0007669"/>
    <property type="project" value="UniProtKB-KW"/>
</dbReference>
<dbReference type="Pfam" id="PF03279">
    <property type="entry name" value="Lip_A_acyltrans"/>
    <property type="match status" value="1"/>
</dbReference>
<dbReference type="PANTHER" id="PTHR30606">
    <property type="entry name" value="LIPID A BIOSYNTHESIS LAUROYL ACYLTRANSFERASE"/>
    <property type="match status" value="1"/>
</dbReference>
<evidence type="ECO:0000256" key="2">
    <source>
        <dbReference type="ARBA" id="ARBA00022475"/>
    </source>
</evidence>
<evidence type="ECO:0000256" key="4">
    <source>
        <dbReference type="ARBA" id="ARBA00022679"/>
    </source>
</evidence>
<keyword evidence="6 8" id="KW-0012">Acyltransferase</keyword>
<reference evidence="8 9" key="1">
    <citation type="journal article" date="1992" name="Lakartidningen">
        <title>[Penicillin V and not amoxicillin is the first choice preparation in acute otitis].</title>
        <authorList>
            <person name="Kamme C."/>
            <person name="Lundgren K."/>
            <person name="Prellner K."/>
        </authorList>
    </citation>
    <scope>NUCLEOTIDE SEQUENCE [LARGE SCALE GENOMIC DNA]</scope>
    <source>
        <strain evidence="8 9">PC5538III-lc</strain>
    </source>
</reference>
<dbReference type="RefSeq" id="WP_147736523.1">
    <property type="nucleotide sequence ID" value="NZ_SAXX01000014.1"/>
</dbReference>
<feature type="transmembrane region" description="Helical" evidence="7">
    <location>
        <begin position="21"/>
        <end position="46"/>
    </location>
</feature>
<sequence>MLYKSKKVIMLEYIPLRILMEIISFSPYIFVVLFAKLIGALMYYLVPSARKVALINLKQAFPEKTYRERKRIAKRSMKSMIITFAEFIKSSRMSNNQILKRLKIEGLEDFDKALEDKKGIIAITGHIGNWEYIAFYFGIHKYNPKVIFRPLDNPKLDKYMRSWREKRGEECISRWGDLRDIFKALYDNSPVAFLCDQNYLDGIFVDFFNYPCATAVGPVAVAMKTKSPIAIIYDVPDRYGHHKIVVSEIMYIEEKASKEETLYYNTQKYTKKLEEIIRKYPENWLWVHPRWNTRPEGEPEIFYKHNNYK</sequence>
<organism evidence="8 9">
    <name type="scientific">Brachyspira aalborgi</name>
    <dbReference type="NCBI Taxonomy" id="29522"/>
    <lineage>
        <taxon>Bacteria</taxon>
        <taxon>Pseudomonadati</taxon>
        <taxon>Spirochaetota</taxon>
        <taxon>Spirochaetia</taxon>
        <taxon>Brachyspirales</taxon>
        <taxon>Brachyspiraceae</taxon>
        <taxon>Brachyspira</taxon>
    </lineage>
</organism>
<evidence type="ECO:0000256" key="1">
    <source>
        <dbReference type="ARBA" id="ARBA00004533"/>
    </source>
</evidence>
<keyword evidence="2" id="KW-1003">Cell membrane</keyword>
<keyword evidence="7" id="KW-1133">Transmembrane helix</keyword>
<evidence type="ECO:0000313" key="8">
    <source>
        <dbReference type="EMBL" id="TXJ32643.1"/>
    </source>
</evidence>
<keyword evidence="3" id="KW-0997">Cell inner membrane</keyword>
<dbReference type="EMBL" id="SAXX01000014">
    <property type="protein sequence ID" value="TXJ32643.1"/>
    <property type="molecule type" value="Genomic_DNA"/>
</dbReference>
<keyword evidence="7" id="KW-0812">Transmembrane</keyword>
<comment type="subcellular location">
    <subcellularLocation>
        <location evidence="1">Cell inner membrane</location>
    </subcellularLocation>
</comment>
<dbReference type="Proteomes" id="UP000324707">
    <property type="component" value="Unassembled WGS sequence"/>
</dbReference>
<evidence type="ECO:0000256" key="3">
    <source>
        <dbReference type="ARBA" id="ARBA00022519"/>
    </source>
</evidence>
<accession>A0A5C8E5H0</accession>
<proteinExistence type="predicted"/>
<evidence type="ECO:0000256" key="5">
    <source>
        <dbReference type="ARBA" id="ARBA00023136"/>
    </source>
</evidence>
<name>A0A5C8E5H0_9SPIR</name>